<dbReference type="InterPro" id="IPR029058">
    <property type="entry name" value="AB_hydrolase_fold"/>
</dbReference>
<reference evidence="2" key="1">
    <citation type="submission" date="2015-07" db="EMBL/GenBank/DDBJ databases">
        <authorList>
            <person name="Rodrigo-Torres Lidia"/>
            <person name="Arahal R.David."/>
        </authorList>
    </citation>
    <scope>NUCLEOTIDE SEQUENCE [LARGE SCALE GENOMIC DNA]</scope>
    <source>
        <strain evidence="2">CECT 5096</strain>
    </source>
</reference>
<dbReference type="SUPFAM" id="SSF53474">
    <property type="entry name" value="alpha/beta-Hydrolases"/>
    <property type="match status" value="1"/>
</dbReference>
<dbReference type="EC" id="3.2.1.8" evidence="1"/>
<dbReference type="PANTHER" id="PTHR48098:SF1">
    <property type="entry name" value="DIACYLGLYCEROL ACYLTRANSFERASE_MYCOLYLTRANSFERASE AG85A"/>
    <property type="match status" value="1"/>
</dbReference>
<organism evidence="1 2">
    <name type="scientific">Roseibium album</name>
    <dbReference type="NCBI Taxonomy" id="311410"/>
    <lineage>
        <taxon>Bacteria</taxon>
        <taxon>Pseudomonadati</taxon>
        <taxon>Pseudomonadota</taxon>
        <taxon>Alphaproteobacteria</taxon>
        <taxon>Hyphomicrobiales</taxon>
        <taxon>Stappiaceae</taxon>
        <taxon>Roseibium</taxon>
    </lineage>
</organism>
<dbReference type="GO" id="GO:0016747">
    <property type="term" value="F:acyltransferase activity, transferring groups other than amino-acyl groups"/>
    <property type="evidence" value="ECO:0007669"/>
    <property type="project" value="TreeGrafter"/>
</dbReference>
<keyword evidence="1" id="KW-0624">Polysaccharide degradation</keyword>
<evidence type="ECO:0000313" key="2">
    <source>
        <dbReference type="Proteomes" id="UP000049983"/>
    </source>
</evidence>
<dbReference type="Gene3D" id="3.40.50.1820">
    <property type="entry name" value="alpha/beta hydrolase"/>
    <property type="match status" value="1"/>
</dbReference>
<keyword evidence="1" id="KW-0326">Glycosidase</keyword>
<dbReference type="Proteomes" id="UP000049983">
    <property type="component" value="Unassembled WGS sequence"/>
</dbReference>
<accession>A0A0M7AW22</accession>
<sequence>MYLCNPGIDVKGLTLLEISMRKSILGTLIAVAVMSISVATAQSDGTTTGNVVEIDVPAPALDGNLLDSSVVQEAAVYLPPGYDEDRDRRFPTIYLLHGIFDDHGVWVENFNVPEILDRLIADGKIPELIVVMPNGGNKYGGGFYRNSPVSGNWADYIADDLVSFIDENYRTLSDQESRAVVGHSMGGYGALNLAMNRPGIFSVVWALSPCCLAAVDDLSFGNDAWQRAAKIKGPEDLQQLIDSRDFYPIAALGLLAAFSPDVDAAPIYGKFPFDVVRGEIVIDDVQFDKYLDALPVRQVRHARKNLRSLRGLALDVGLGDQFLHIPAGTLEFSQRLGDERIPHLLDIYAGDHRQFIGERLETIVIPWVADRMRFETDD</sequence>
<dbReference type="PANTHER" id="PTHR48098">
    <property type="entry name" value="ENTEROCHELIN ESTERASE-RELATED"/>
    <property type="match status" value="1"/>
</dbReference>
<keyword evidence="1" id="KW-0378">Hydrolase</keyword>
<gene>
    <name evidence="1" type="primary">xynZ</name>
    <name evidence="1" type="ORF">LA5096_05270</name>
</gene>
<name>A0A0M7AW22_9HYPH</name>
<dbReference type="GO" id="GO:0045493">
    <property type="term" value="P:xylan catabolic process"/>
    <property type="evidence" value="ECO:0007669"/>
    <property type="project" value="UniProtKB-KW"/>
</dbReference>
<dbReference type="EMBL" id="CXWC01000014">
    <property type="protein sequence ID" value="CTQ77774.1"/>
    <property type="molecule type" value="Genomic_DNA"/>
</dbReference>
<dbReference type="STRING" id="311410.LA5095_05252"/>
<dbReference type="Pfam" id="PF00756">
    <property type="entry name" value="Esterase"/>
    <property type="match status" value="1"/>
</dbReference>
<proteinExistence type="predicted"/>
<keyword evidence="1" id="KW-0119">Carbohydrate metabolism</keyword>
<evidence type="ECO:0000313" key="1">
    <source>
        <dbReference type="EMBL" id="CTQ77774.1"/>
    </source>
</evidence>
<dbReference type="InterPro" id="IPR000801">
    <property type="entry name" value="Esterase-like"/>
</dbReference>
<protein>
    <submittedName>
        <fullName evidence="1">Endo-1,4-beta-xylanase Z</fullName>
        <ecNumber evidence="1">3.2.1.8</ecNumber>
    </submittedName>
</protein>
<dbReference type="GO" id="GO:0031176">
    <property type="term" value="F:endo-1,4-beta-xylanase activity"/>
    <property type="evidence" value="ECO:0007669"/>
    <property type="project" value="UniProtKB-EC"/>
</dbReference>
<keyword evidence="1" id="KW-0858">Xylan degradation</keyword>
<keyword evidence="2" id="KW-1185">Reference proteome</keyword>
<dbReference type="InterPro" id="IPR050583">
    <property type="entry name" value="Mycobacterial_A85_antigen"/>
</dbReference>
<dbReference type="AlphaFoldDB" id="A0A0M7AW22"/>